<organism evidence="3 4">
    <name type="scientific">Salipaludibacillus agaradhaerens</name>
    <name type="common">Bacillus agaradhaerens</name>
    <dbReference type="NCBI Taxonomy" id="76935"/>
    <lineage>
        <taxon>Bacteria</taxon>
        <taxon>Bacillati</taxon>
        <taxon>Bacillota</taxon>
        <taxon>Bacilli</taxon>
        <taxon>Bacillales</taxon>
        <taxon>Bacillaceae</taxon>
    </lineage>
</organism>
<accession>A0A9Q4FYE7</accession>
<dbReference type="NCBIfam" id="TIGR00254">
    <property type="entry name" value="GGDEF"/>
    <property type="match status" value="1"/>
</dbReference>
<evidence type="ECO:0000256" key="1">
    <source>
        <dbReference type="SAM" id="Phobius"/>
    </source>
</evidence>
<dbReference type="AlphaFoldDB" id="A0A9Q4FYE7"/>
<dbReference type="SUPFAM" id="SSF55781">
    <property type="entry name" value="GAF domain-like"/>
    <property type="match status" value="1"/>
</dbReference>
<reference evidence="3" key="1">
    <citation type="submission" date="2020-06" db="EMBL/GenBank/DDBJ databases">
        <title>Insight into the genomes of haloalkaliphilic bacilli from Kenyan soda lakes.</title>
        <authorList>
            <person name="Mwirichia R."/>
            <person name="Villamizar G.C."/>
            <person name="Poehlein A."/>
            <person name="Mugweru J."/>
            <person name="Kipnyargis A."/>
            <person name="Kiplimo D."/>
            <person name="Orwa P."/>
            <person name="Daniel R."/>
        </authorList>
    </citation>
    <scope>NUCLEOTIDE SEQUENCE</scope>
    <source>
        <strain evidence="3">B1096_S55</strain>
    </source>
</reference>
<dbReference type="RefSeq" id="WP_257820414.1">
    <property type="nucleotide sequence ID" value="NZ_JABXYM010000001.1"/>
</dbReference>
<dbReference type="EMBL" id="JABXYM010000001">
    <property type="protein sequence ID" value="MCR6095658.1"/>
    <property type="molecule type" value="Genomic_DNA"/>
</dbReference>
<dbReference type="InterPro" id="IPR000160">
    <property type="entry name" value="GGDEF_dom"/>
</dbReference>
<keyword evidence="4" id="KW-1185">Reference proteome</keyword>
<feature type="transmembrane region" description="Helical" evidence="1">
    <location>
        <begin position="105"/>
        <end position="125"/>
    </location>
</feature>
<feature type="transmembrane region" description="Helical" evidence="1">
    <location>
        <begin position="62"/>
        <end position="93"/>
    </location>
</feature>
<feature type="domain" description="GGDEF" evidence="2">
    <location>
        <begin position="419"/>
        <end position="559"/>
    </location>
</feature>
<evidence type="ECO:0000313" key="3">
    <source>
        <dbReference type="EMBL" id="MCR6095658.1"/>
    </source>
</evidence>
<dbReference type="Pfam" id="PF13185">
    <property type="entry name" value="GAF_2"/>
    <property type="match status" value="1"/>
</dbReference>
<dbReference type="CDD" id="cd01949">
    <property type="entry name" value="GGDEF"/>
    <property type="match status" value="1"/>
</dbReference>
<dbReference type="PROSITE" id="PS50887">
    <property type="entry name" value="GGDEF"/>
    <property type="match status" value="1"/>
</dbReference>
<feature type="transmembrane region" description="Helical" evidence="1">
    <location>
        <begin position="145"/>
        <end position="168"/>
    </location>
</feature>
<feature type="transmembrane region" description="Helical" evidence="1">
    <location>
        <begin position="180"/>
        <end position="200"/>
    </location>
</feature>
<protein>
    <submittedName>
        <fullName evidence="3">Sensor domain-containing diguanylate cyclase</fullName>
    </submittedName>
</protein>
<comment type="caution">
    <text evidence="3">The sequence shown here is derived from an EMBL/GenBank/DDBJ whole genome shotgun (WGS) entry which is preliminary data.</text>
</comment>
<dbReference type="GO" id="GO:0052621">
    <property type="term" value="F:diguanylate cyclase activity"/>
    <property type="evidence" value="ECO:0007669"/>
    <property type="project" value="TreeGrafter"/>
</dbReference>
<dbReference type="PANTHER" id="PTHR45138:SF9">
    <property type="entry name" value="DIGUANYLATE CYCLASE DGCM-RELATED"/>
    <property type="match status" value="1"/>
</dbReference>
<dbReference type="Pfam" id="PF00990">
    <property type="entry name" value="GGDEF"/>
    <property type="match status" value="1"/>
</dbReference>
<dbReference type="GO" id="GO:1902201">
    <property type="term" value="P:negative regulation of bacterial-type flagellum-dependent cell motility"/>
    <property type="evidence" value="ECO:0007669"/>
    <property type="project" value="TreeGrafter"/>
</dbReference>
<dbReference type="Gene3D" id="3.30.70.270">
    <property type="match status" value="1"/>
</dbReference>
<dbReference type="InterPro" id="IPR050469">
    <property type="entry name" value="Diguanylate_Cyclase"/>
</dbReference>
<dbReference type="Gene3D" id="3.30.450.40">
    <property type="match status" value="1"/>
</dbReference>
<dbReference type="FunFam" id="3.30.70.270:FF:000001">
    <property type="entry name" value="Diguanylate cyclase domain protein"/>
    <property type="match status" value="1"/>
</dbReference>
<keyword evidence="1" id="KW-1133">Transmembrane helix</keyword>
<dbReference type="SUPFAM" id="SSF55073">
    <property type="entry name" value="Nucleotide cyclase"/>
    <property type="match status" value="1"/>
</dbReference>
<dbReference type="GO" id="GO:0005886">
    <property type="term" value="C:plasma membrane"/>
    <property type="evidence" value="ECO:0007669"/>
    <property type="project" value="TreeGrafter"/>
</dbReference>
<sequence>MSERKQLSLWITWLVIVPPFIYYIIENTLHLWQTSWLAILSFTALIMVASLFPIQIRYTSVIPFHGISLAIFLHFGLLIEILVTQIAILTTLFRLKISTHDLHRIPINGLIFLATSLGSAALFYLVGGTTGHFTVGMMVEMAVPILVYTLTFFVLNNLLLYLCHYYLLGMREVSFFDEAFKWQAISCLLIVLVGLALAMLYEEVGYIAVLITGIPIVSVFLILKIYNEDKKTTELLKQVSSFGHEVNDSLEVNTIIELFISTCSKIFPAQSILLFEQEDYYDLRPIYMSQSLDKGALSEGDGVSKHVLQTGASVLFTSRKQWEHLDSENLLSGNQSIIAAPCIRNHNIVAVITLTNQRKNAFQRSDQKVLEIIANYLSVAVQNARYIAQTKKDSECCGLTGLYNFTYFKKILRDYEKLETYAIVVIDLDHFKSVNDTYGHQSGNDVLIQVAEILTQTVKDDGMVGRYGGEEFVILLDNVQLFKAFEVGERVRRAIESKFFIVSDDLVKGEKKLINITASIGVASKSSEEETPIEVLRHADRAMYIGAKQKGRNKVAQYL</sequence>
<dbReference type="InterPro" id="IPR029787">
    <property type="entry name" value="Nucleotide_cyclase"/>
</dbReference>
<keyword evidence="1" id="KW-0472">Membrane</keyword>
<name>A0A9Q4FYE7_SALAG</name>
<feature type="transmembrane region" description="Helical" evidence="1">
    <location>
        <begin position="6"/>
        <end position="25"/>
    </location>
</feature>
<dbReference type="SMART" id="SM00267">
    <property type="entry name" value="GGDEF"/>
    <property type="match status" value="1"/>
</dbReference>
<dbReference type="Proteomes" id="UP001057753">
    <property type="component" value="Unassembled WGS sequence"/>
</dbReference>
<keyword evidence="1" id="KW-0812">Transmembrane</keyword>
<dbReference type="InterPro" id="IPR029016">
    <property type="entry name" value="GAF-like_dom_sf"/>
</dbReference>
<dbReference type="InterPro" id="IPR003018">
    <property type="entry name" value="GAF"/>
</dbReference>
<dbReference type="InterPro" id="IPR043128">
    <property type="entry name" value="Rev_trsase/Diguanyl_cyclase"/>
</dbReference>
<evidence type="ECO:0000313" key="4">
    <source>
        <dbReference type="Proteomes" id="UP001057753"/>
    </source>
</evidence>
<proteinExistence type="predicted"/>
<feature type="transmembrane region" description="Helical" evidence="1">
    <location>
        <begin position="37"/>
        <end position="56"/>
    </location>
</feature>
<feature type="transmembrane region" description="Helical" evidence="1">
    <location>
        <begin position="206"/>
        <end position="226"/>
    </location>
</feature>
<dbReference type="PANTHER" id="PTHR45138">
    <property type="entry name" value="REGULATORY COMPONENTS OF SENSORY TRANSDUCTION SYSTEM"/>
    <property type="match status" value="1"/>
</dbReference>
<dbReference type="SMART" id="SM00065">
    <property type="entry name" value="GAF"/>
    <property type="match status" value="1"/>
</dbReference>
<evidence type="ECO:0000259" key="2">
    <source>
        <dbReference type="PROSITE" id="PS50887"/>
    </source>
</evidence>
<gene>
    <name evidence="3" type="ORF">HXA33_03805</name>
</gene>
<dbReference type="GO" id="GO:0043709">
    <property type="term" value="P:cell adhesion involved in single-species biofilm formation"/>
    <property type="evidence" value="ECO:0007669"/>
    <property type="project" value="TreeGrafter"/>
</dbReference>